<feature type="compositionally biased region" description="Polar residues" evidence="1">
    <location>
        <begin position="21"/>
        <end position="31"/>
    </location>
</feature>
<name>A0A0G0LPJ4_UNCC2</name>
<dbReference type="PANTHER" id="PTHR11122">
    <property type="entry name" value="APOSPORY-ASSOCIATED PROTEIN C-RELATED"/>
    <property type="match status" value="1"/>
</dbReference>
<dbReference type="EMBL" id="LBVV01000030">
    <property type="protein sequence ID" value="KKQ92992.1"/>
    <property type="molecule type" value="Genomic_DNA"/>
</dbReference>
<evidence type="ECO:0000256" key="1">
    <source>
        <dbReference type="SAM" id="MobiDB-lite"/>
    </source>
</evidence>
<feature type="compositionally biased region" description="Polar residues" evidence="1">
    <location>
        <begin position="1"/>
        <end position="12"/>
    </location>
</feature>
<protein>
    <submittedName>
        <fullName evidence="2">Aldose 1-epimerase</fullName>
    </submittedName>
</protein>
<accession>A0A0G0LPJ4</accession>
<evidence type="ECO:0000313" key="2">
    <source>
        <dbReference type="EMBL" id="KKQ92992.1"/>
    </source>
</evidence>
<proteinExistence type="predicted"/>
<organism evidence="2 3">
    <name type="scientific">candidate division CPR2 bacterium GW2011_GWC2_39_10</name>
    <dbReference type="NCBI Taxonomy" id="1618345"/>
    <lineage>
        <taxon>Bacteria</taxon>
        <taxon>Bacteria division CPR2</taxon>
    </lineage>
</organism>
<dbReference type="GO" id="GO:0030246">
    <property type="term" value="F:carbohydrate binding"/>
    <property type="evidence" value="ECO:0007669"/>
    <property type="project" value="InterPro"/>
</dbReference>
<dbReference type="PANTHER" id="PTHR11122:SF13">
    <property type="entry name" value="GLUCOSE-6-PHOSPHATE 1-EPIMERASE"/>
    <property type="match status" value="1"/>
</dbReference>
<dbReference type="InterPro" id="IPR014718">
    <property type="entry name" value="GH-type_carb-bd"/>
</dbReference>
<dbReference type="InterPro" id="IPR011013">
    <property type="entry name" value="Gal_mutarotase_sf_dom"/>
</dbReference>
<dbReference type="AlphaFoldDB" id="A0A0G0LPJ4"/>
<sequence length="284" mass="31905">MSEQLSYNINPSDTEKKEAEQPTSVAIQSGETEAKIVPEKGWTSEFSYKGESLFYAVGDFSGKSVRGGNFPAFPNFGPDTLLGQHGFARNNAWTWDKQTENSVELSFKPGNVKDRELDNLYPYDFENKMNISVGDKSIKYDFLVKNNGDKKLPTTLGFHPFFAIDNDIEKQVTTNLEGFNLEGRTWEKSKDGHLSLPLYDIPESGLIEINVPGKGTFKMNVSPEFKKVLVWKEIGADFLCFEPIIALNEDDITNNAINVEGMRLDVDPKSEVNLGMEISFESEE</sequence>
<dbReference type="GO" id="GO:0005975">
    <property type="term" value="P:carbohydrate metabolic process"/>
    <property type="evidence" value="ECO:0007669"/>
    <property type="project" value="InterPro"/>
</dbReference>
<dbReference type="Proteomes" id="UP000034207">
    <property type="component" value="Unassembled WGS sequence"/>
</dbReference>
<comment type="caution">
    <text evidence="2">The sequence shown here is derived from an EMBL/GenBank/DDBJ whole genome shotgun (WGS) entry which is preliminary data.</text>
</comment>
<dbReference type="STRING" id="1618345.UT18_C0030G0002"/>
<dbReference type="SUPFAM" id="SSF74650">
    <property type="entry name" value="Galactose mutarotase-like"/>
    <property type="match status" value="1"/>
</dbReference>
<dbReference type="GO" id="GO:0016853">
    <property type="term" value="F:isomerase activity"/>
    <property type="evidence" value="ECO:0007669"/>
    <property type="project" value="InterPro"/>
</dbReference>
<dbReference type="InterPro" id="IPR008183">
    <property type="entry name" value="Aldose_1/G6P_1-epimerase"/>
</dbReference>
<gene>
    <name evidence="2" type="ORF">UT18_C0030G0002</name>
</gene>
<dbReference type="Pfam" id="PF01263">
    <property type="entry name" value="Aldose_epim"/>
    <property type="match status" value="1"/>
</dbReference>
<evidence type="ECO:0000313" key="3">
    <source>
        <dbReference type="Proteomes" id="UP000034207"/>
    </source>
</evidence>
<feature type="region of interest" description="Disordered" evidence="1">
    <location>
        <begin position="1"/>
        <end position="31"/>
    </location>
</feature>
<dbReference type="Gene3D" id="2.70.98.10">
    <property type="match status" value="1"/>
</dbReference>
<reference evidence="2 3" key="1">
    <citation type="journal article" date="2015" name="Nature">
        <title>rRNA introns, odd ribosomes, and small enigmatic genomes across a large radiation of phyla.</title>
        <authorList>
            <person name="Brown C.T."/>
            <person name="Hug L.A."/>
            <person name="Thomas B.C."/>
            <person name="Sharon I."/>
            <person name="Castelle C.J."/>
            <person name="Singh A."/>
            <person name="Wilkins M.J."/>
            <person name="Williams K.H."/>
            <person name="Banfield J.F."/>
        </authorList>
    </citation>
    <scope>NUCLEOTIDE SEQUENCE [LARGE SCALE GENOMIC DNA]</scope>
</reference>